<organism evidence="2 3">
    <name type="scientific">Orbilia ellipsospora</name>
    <dbReference type="NCBI Taxonomy" id="2528407"/>
    <lineage>
        <taxon>Eukaryota</taxon>
        <taxon>Fungi</taxon>
        <taxon>Dikarya</taxon>
        <taxon>Ascomycota</taxon>
        <taxon>Pezizomycotina</taxon>
        <taxon>Orbiliomycetes</taxon>
        <taxon>Orbiliales</taxon>
        <taxon>Orbiliaceae</taxon>
        <taxon>Orbilia</taxon>
    </lineage>
</organism>
<keyword evidence="3" id="KW-1185">Reference proteome</keyword>
<sequence length="390" mass="44441">MPPLTQQEWNHLNPPANFPKLKYDQCSRTAIEDPTYNCISWFLNLPFVYQGQVIQPQWVNPPVDAAHRDQYLAAARLVSCHPEDIGCVARLYGGGTPYLHGDRWNGTNLSWESKMGQLVRMLHQEKALTDDGIYESIYGNLSFWCRRLANAEEASSDPVLLAEDFEIPDVTNEEESINRITDSLSAAYGNTANTFDVLFAAWKNTWFLGAKLSVSQNSQDRASGAAWDAVVAYARRVNVLPQIVQKLNDPTNVFGVHLYNAAQTDQSKKVDPRDTFNYYFLKNQVIKIQKFFGTSIQEFTTQADEWQTHQANAALSSTSTDYFNSPAYGRLVAMGTPIVPLIMERYSRDRNGWWHELLYHIVNGQASGSMMFQKEELFEYWKAQYDIGLE</sequence>
<dbReference type="AlphaFoldDB" id="A0AAV9X0L6"/>
<feature type="domain" description="DUF7689" evidence="1">
    <location>
        <begin position="29"/>
        <end position="144"/>
    </location>
</feature>
<name>A0AAV9X0L6_9PEZI</name>
<dbReference type="Pfam" id="PF24738">
    <property type="entry name" value="DUF7689"/>
    <property type="match status" value="1"/>
</dbReference>
<proteinExistence type="predicted"/>
<evidence type="ECO:0000313" key="2">
    <source>
        <dbReference type="EMBL" id="KAK6530452.1"/>
    </source>
</evidence>
<evidence type="ECO:0000259" key="1">
    <source>
        <dbReference type="Pfam" id="PF24738"/>
    </source>
</evidence>
<comment type="caution">
    <text evidence="2">The sequence shown here is derived from an EMBL/GenBank/DDBJ whole genome shotgun (WGS) entry which is preliminary data.</text>
</comment>
<evidence type="ECO:0000313" key="3">
    <source>
        <dbReference type="Proteomes" id="UP001365542"/>
    </source>
</evidence>
<dbReference type="EMBL" id="JAVHJO010000013">
    <property type="protein sequence ID" value="KAK6530452.1"/>
    <property type="molecule type" value="Genomic_DNA"/>
</dbReference>
<dbReference type="InterPro" id="IPR056106">
    <property type="entry name" value="DUF7689"/>
</dbReference>
<accession>A0AAV9X0L6</accession>
<reference evidence="2 3" key="1">
    <citation type="submission" date="2019-10" db="EMBL/GenBank/DDBJ databases">
        <authorList>
            <person name="Palmer J.M."/>
        </authorList>
    </citation>
    <scope>NUCLEOTIDE SEQUENCE [LARGE SCALE GENOMIC DNA]</scope>
    <source>
        <strain evidence="2 3">TWF694</strain>
    </source>
</reference>
<dbReference type="Proteomes" id="UP001365542">
    <property type="component" value="Unassembled WGS sequence"/>
</dbReference>
<gene>
    <name evidence="2" type="ORF">TWF694_003804</name>
</gene>
<protein>
    <recommendedName>
        <fullName evidence="1">DUF7689 domain-containing protein</fullName>
    </recommendedName>
</protein>